<organism evidence="3 4">
    <name type="scientific">Candidatus Wallbacteria bacterium HGW-Wallbacteria-1</name>
    <dbReference type="NCBI Taxonomy" id="2013854"/>
    <lineage>
        <taxon>Bacteria</taxon>
        <taxon>Candidatus Walliibacteriota</taxon>
    </lineage>
</organism>
<sequence length="511" mass="57240">MKLELQRARADLRKRDWSVKQKAIDILGDSADQDAITILNEFISTESDRDLVAIAMEALDKIQKALEAQSSRKIALDRGDDGGEEGDGKSGFLESQYSEEVQELVTKLENESSKYVRATLVKEIGKTKDIGLVKVLANYLSDPDTRVVANTIEAMGMMNSPVILSHILPFIDHQNPRIKANVNKILFKFDESLVLDNLRDMIVSTKERTRAAALYALTQNPSPESYEIIVLAKDDPSPALKAKALKAIGSMKAMLFFRSLKDPRKLALFLFVMVGGAFGLYFAVFGVINYVDRNTSGNRFSGVKGSDDEPVVSSGRGRRNTNSPVTFGRRVFQNPRAQSMAVVMDSYYSEMDKFKFQIAEGCARSDIVMADFNQGLADAHALLEQGDLFRAEQKLKEVIDTETNEYVLYDAFYQMIDIYRKTGRKDQLIELVEKMESKCPNLVGAGSMSTSMKQLGKVSAKLDPDSPDNMMNNPEFEKVCREQNLSEDEKKSLMLMTREFVEKMRFMGGGD</sequence>
<dbReference type="Gene3D" id="1.25.10.10">
    <property type="entry name" value="Leucine-rich Repeat Variant"/>
    <property type="match status" value="1"/>
</dbReference>
<feature type="region of interest" description="Disordered" evidence="1">
    <location>
        <begin position="73"/>
        <end position="92"/>
    </location>
</feature>
<dbReference type="InterPro" id="IPR004155">
    <property type="entry name" value="PBS_lyase_HEAT"/>
</dbReference>
<dbReference type="Proteomes" id="UP000233256">
    <property type="component" value="Unassembled WGS sequence"/>
</dbReference>
<comment type="caution">
    <text evidence="3">The sequence shown here is derived from an EMBL/GenBank/DDBJ whole genome shotgun (WGS) entry which is preliminary data.</text>
</comment>
<gene>
    <name evidence="3" type="ORF">CVV64_04185</name>
</gene>
<dbReference type="AlphaFoldDB" id="A0A2N1PRM3"/>
<dbReference type="InterPro" id="IPR016024">
    <property type="entry name" value="ARM-type_fold"/>
</dbReference>
<evidence type="ECO:0008006" key="5">
    <source>
        <dbReference type="Google" id="ProtNLM"/>
    </source>
</evidence>
<protein>
    <recommendedName>
        <fullName evidence="5">HEAT repeat domain-containing protein</fullName>
    </recommendedName>
</protein>
<proteinExistence type="predicted"/>
<feature type="transmembrane region" description="Helical" evidence="2">
    <location>
        <begin position="266"/>
        <end position="291"/>
    </location>
</feature>
<accession>A0A2N1PRM3</accession>
<keyword evidence="2" id="KW-0472">Membrane</keyword>
<evidence type="ECO:0000313" key="4">
    <source>
        <dbReference type="Proteomes" id="UP000233256"/>
    </source>
</evidence>
<dbReference type="EMBL" id="PGXC01000003">
    <property type="protein sequence ID" value="PKK90976.1"/>
    <property type="molecule type" value="Genomic_DNA"/>
</dbReference>
<dbReference type="SUPFAM" id="SSF48371">
    <property type="entry name" value="ARM repeat"/>
    <property type="match status" value="1"/>
</dbReference>
<dbReference type="InterPro" id="IPR011989">
    <property type="entry name" value="ARM-like"/>
</dbReference>
<evidence type="ECO:0000256" key="2">
    <source>
        <dbReference type="SAM" id="Phobius"/>
    </source>
</evidence>
<keyword evidence="2" id="KW-0812">Transmembrane</keyword>
<reference evidence="3 4" key="1">
    <citation type="journal article" date="2017" name="ISME J.">
        <title>Potential for microbial H2 and metal transformations associated with novel bacteria and archaea in deep terrestrial subsurface sediments.</title>
        <authorList>
            <person name="Hernsdorf A.W."/>
            <person name="Amano Y."/>
            <person name="Miyakawa K."/>
            <person name="Ise K."/>
            <person name="Suzuki Y."/>
            <person name="Anantharaman K."/>
            <person name="Probst A."/>
            <person name="Burstein D."/>
            <person name="Thomas B.C."/>
            <person name="Banfield J.F."/>
        </authorList>
    </citation>
    <scope>NUCLEOTIDE SEQUENCE [LARGE SCALE GENOMIC DNA]</scope>
    <source>
        <strain evidence="3">HGW-Wallbacteria-1</strain>
    </source>
</reference>
<name>A0A2N1PRM3_9BACT</name>
<dbReference type="SMART" id="SM00567">
    <property type="entry name" value="EZ_HEAT"/>
    <property type="match status" value="3"/>
</dbReference>
<dbReference type="Pfam" id="PF13646">
    <property type="entry name" value="HEAT_2"/>
    <property type="match status" value="1"/>
</dbReference>
<evidence type="ECO:0000256" key="1">
    <source>
        <dbReference type="SAM" id="MobiDB-lite"/>
    </source>
</evidence>
<keyword evidence="2" id="KW-1133">Transmembrane helix</keyword>
<feature type="region of interest" description="Disordered" evidence="1">
    <location>
        <begin position="302"/>
        <end position="323"/>
    </location>
</feature>
<evidence type="ECO:0000313" key="3">
    <source>
        <dbReference type="EMBL" id="PKK90976.1"/>
    </source>
</evidence>